<dbReference type="WBParaSite" id="Pan_g8218.t1">
    <property type="protein sequence ID" value="Pan_g8218.t1"/>
    <property type="gene ID" value="Pan_g8218"/>
</dbReference>
<proteinExistence type="predicted"/>
<reference evidence="2" key="2">
    <citation type="submission" date="2020-10" db="UniProtKB">
        <authorList>
            <consortium name="WormBaseParasite"/>
        </authorList>
    </citation>
    <scope>IDENTIFICATION</scope>
</reference>
<dbReference type="Proteomes" id="UP000492821">
    <property type="component" value="Unassembled WGS sequence"/>
</dbReference>
<keyword evidence="1" id="KW-1185">Reference proteome</keyword>
<reference evidence="1" key="1">
    <citation type="journal article" date="2013" name="Genetics">
        <title>The draft genome and transcriptome of Panagrellus redivivus are shaped by the harsh demands of a free-living lifestyle.</title>
        <authorList>
            <person name="Srinivasan J."/>
            <person name="Dillman A.R."/>
            <person name="Macchietto M.G."/>
            <person name="Heikkinen L."/>
            <person name="Lakso M."/>
            <person name="Fracchia K.M."/>
            <person name="Antoshechkin I."/>
            <person name="Mortazavi A."/>
            <person name="Wong G."/>
            <person name="Sternberg P.W."/>
        </authorList>
    </citation>
    <scope>NUCLEOTIDE SEQUENCE [LARGE SCALE GENOMIC DNA]</scope>
    <source>
        <strain evidence="1">MT8872</strain>
    </source>
</reference>
<evidence type="ECO:0000313" key="1">
    <source>
        <dbReference type="Proteomes" id="UP000492821"/>
    </source>
</evidence>
<dbReference type="AlphaFoldDB" id="A0A7E5A1L3"/>
<accession>A0A7E5A1L3</accession>
<sequence>MVHFLAGPFRSNECNRNRHSLRPAGQAYELPGPIGRKCVFIVCHSVCQLDPIDSVTMHADRLSSVTVRQVSCLKSAICTSAPRPHLNLIDSGLNSCAMHKKRLNVKADVERAMHNYILLRLCIRTA</sequence>
<evidence type="ECO:0000313" key="2">
    <source>
        <dbReference type="WBParaSite" id="Pan_g8218.t1"/>
    </source>
</evidence>
<name>A0A7E5A1L3_PANRE</name>
<organism evidence="1 2">
    <name type="scientific">Panagrellus redivivus</name>
    <name type="common">Microworm</name>
    <dbReference type="NCBI Taxonomy" id="6233"/>
    <lineage>
        <taxon>Eukaryota</taxon>
        <taxon>Metazoa</taxon>
        <taxon>Ecdysozoa</taxon>
        <taxon>Nematoda</taxon>
        <taxon>Chromadorea</taxon>
        <taxon>Rhabditida</taxon>
        <taxon>Tylenchina</taxon>
        <taxon>Panagrolaimomorpha</taxon>
        <taxon>Panagrolaimoidea</taxon>
        <taxon>Panagrolaimidae</taxon>
        <taxon>Panagrellus</taxon>
    </lineage>
</organism>
<protein>
    <submittedName>
        <fullName evidence="2">Uncharacterized protein</fullName>
    </submittedName>
</protein>